<gene>
    <name evidence="6" type="ORF">SAMN05443575_1728</name>
</gene>
<keyword evidence="2" id="KW-0813">Transport</keyword>
<keyword evidence="7" id="KW-1185">Reference proteome</keyword>
<dbReference type="InterPro" id="IPR017871">
    <property type="entry name" value="ABC_transporter-like_CS"/>
</dbReference>
<dbReference type="Pfam" id="PF00005">
    <property type="entry name" value="ABC_tran"/>
    <property type="match status" value="1"/>
</dbReference>
<dbReference type="RefSeq" id="WP_084180853.1">
    <property type="nucleotide sequence ID" value="NZ_FQVU01000002.1"/>
</dbReference>
<keyword evidence="4 6" id="KW-0067">ATP-binding</keyword>
<evidence type="ECO:0000256" key="4">
    <source>
        <dbReference type="ARBA" id="ARBA00022840"/>
    </source>
</evidence>
<dbReference type="InterPro" id="IPR027417">
    <property type="entry name" value="P-loop_NTPase"/>
</dbReference>
<dbReference type="STRING" id="1206085.SAMN05443575_1728"/>
<dbReference type="SMART" id="SM00382">
    <property type="entry name" value="AAA"/>
    <property type="match status" value="1"/>
</dbReference>
<dbReference type="CDD" id="cd03220">
    <property type="entry name" value="ABC_KpsT_Wzt"/>
    <property type="match status" value="1"/>
</dbReference>
<protein>
    <submittedName>
        <fullName evidence="6">ABC-2 type transport system ATP-binding protein</fullName>
    </submittedName>
</protein>
<evidence type="ECO:0000256" key="1">
    <source>
        <dbReference type="ARBA" id="ARBA00005417"/>
    </source>
</evidence>
<organism evidence="6 7">
    <name type="scientific">Jatrophihabitans endophyticus</name>
    <dbReference type="NCBI Taxonomy" id="1206085"/>
    <lineage>
        <taxon>Bacteria</taxon>
        <taxon>Bacillati</taxon>
        <taxon>Actinomycetota</taxon>
        <taxon>Actinomycetes</taxon>
        <taxon>Jatrophihabitantales</taxon>
        <taxon>Jatrophihabitantaceae</taxon>
        <taxon>Jatrophihabitans</taxon>
    </lineage>
</organism>
<dbReference type="InterPro" id="IPR015860">
    <property type="entry name" value="ABC_transpr_TagH-like"/>
</dbReference>
<dbReference type="InterPro" id="IPR003593">
    <property type="entry name" value="AAA+_ATPase"/>
</dbReference>
<evidence type="ECO:0000259" key="5">
    <source>
        <dbReference type="PROSITE" id="PS50893"/>
    </source>
</evidence>
<evidence type="ECO:0000256" key="3">
    <source>
        <dbReference type="ARBA" id="ARBA00022741"/>
    </source>
</evidence>
<dbReference type="Proteomes" id="UP000186132">
    <property type="component" value="Unassembled WGS sequence"/>
</dbReference>
<keyword evidence="3" id="KW-0547">Nucleotide-binding</keyword>
<dbReference type="PANTHER" id="PTHR46743:SF2">
    <property type="entry name" value="TEICHOIC ACIDS EXPORT ATP-BINDING PROTEIN TAGH"/>
    <property type="match status" value="1"/>
</dbReference>
<evidence type="ECO:0000313" key="7">
    <source>
        <dbReference type="Proteomes" id="UP000186132"/>
    </source>
</evidence>
<feature type="domain" description="ABC transporter" evidence="5">
    <location>
        <begin position="18"/>
        <end position="258"/>
    </location>
</feature>
<proteinExistence type="inferred from homology"/>
<reference evidence="7" key="1">
    <citation type="submission" date="2016-11" db="EMBL/GenBank/DDBJ databases">
        <authorList>
            <person name="Varghese N."/>
            <person name="Submissions S."/>
        </authorList>
    </citation>
    <scope>NUCLEOTIDE SEQUENCE [LARGE SCALE GENOMIC DNA]</scope>
    <source>
        <strain evidence="7">DSM 45627</strain>
    </source>
</reference>
<dbReference type="Gene3D" id="3.40.50.300">
    <property type="entry name" value="P-loop containing nucleotide triphosphate hydrolases"/>
    <property type="match status" value="1"/>
</dbReference>
<dbReference type="EMBL" id="FQVU01000002">
    <property type="protein sequence ID" value="SHG22411.1"/>
    <property type="molecule type" value="Genomic_DNA"/>
</dbReference>
<name>A0A1M5I2E4_9ACTN</name>
<evidence type="ECO:0000256" key="2">
    <source>
        <dbReference type="ARBA" id="ARBA00022448"/>
    </source>
</evidence>
<evidence type="ECO:0000313" key="6">
    <source>
        <dbReference type="EMBL" id="SHG22411.1"/>
    </source>
</evidence>
<dbReference type="PROSITE" id="PS50893">
    <property type="entry name" value="ABC_TRANSPORTER_2"/>
    <property type="match status" value="1"/>
</dbReference>
<dbReference type="AlphaFoldDB" id="A0A1M5I2E4"/>
<dbReference type="SUPFAM" id="SSF52540">
    <property type="entry name" value="P-loop containing nucleoside triphosphate hydrolases"/>
    <property type="match status" value="1"/>
</dbReference>
<accession>A0A1M5I2E4</accession>
<comment type="similarity">
    <text evidence="1">Belongs to the ABC transporter superfamily.</text>
</comment>
<sequence length="272" mass="30008">MSELDIPPAAPGEPLISLRDVGIQFSRGRRRHRSIRELITKGSTGTRTDEFWPFRHVSFDIHRGEAIGVVGRNGQGKSTLLSLLAGVLIPDEGTVDVRAGVAPLIAITGGFAGDLTARENISLVAGLHGMSDEQIAESFDEIVDFAEMRDFLDTPYKHFSSGMKVRLAFSVVSRLREPIMLVDEVLAVGDAAFRKKCFTRIQWLLEEGQTLFLVSHSAGNLRRFCERGLYLEGGELRADGPIEDVIKQYQVDTDTYNDPDLNTEADDSDDVA</sequence>
<dbReference type="GO" id="GO:0005524">
    <property type="term" value="F:ATP binding"/>
    <property type="evidence" value="ECO:0007669"/>
    <property type="project" value="UniProtKB-KW"/>
</dbReference>
<dbReference type="GO" id="GO:0016887">
    <property type="term" value="F:ATP hydrolysis activity"/>
    <property type="evidence" value="ECO:0007669"/>
    <property type="project" value="InterPro"/>
</dbReference>
<dbReference type="InterPro" id="IPR003439">
    <property type="entry name" value="ABC_transporter-like_ATP-bd"/>
</dbReference>
<dbReference type="GO" id="GO:0140359">
    <property type="term" value="F:ABC-type transporter activity"/>
    <property type="evidence" value="ECO:0007669"/>
    <property type="project" value="InterPro"/>
</dbReference>
<dbReference type="PROSITE" id="PS00211">
    <property type="entry name" value="ABC_TRANSPORTER_1"/>
    <property type="match status" value="1"/>
</dbReference>
<dbReference type="PANTHER" id="PTHR46743">
    <property type="entry name" value="TEICHOIC ACIDS EXPORT ATP-BINDING PROTEIN TAGH"/>
    <property type="match status" value="1"/>
</dbReference>
<dbReference type="GO" id="GO:0016020">
    <property type="term" value="C:membrane"/>
    <property type="evidence" value="ECO:0007669"/>
    <property type="project" value="InterPro"/>
</dbReference>
<dbReference type="InterPro" id="IPR050683">
    <property type="entry name" value="Bact_Polysacc_Export_ATP-bd"/>
</dbReference>